<protein>
    <submittedName>
        <fullName evidence="2">Putative secreted protein with PEP-CTERM sorting signal/MYXO-CTERM domain-containing protein</fullName>
    </submittedName>
</protein>
<dbReference type="InterPro" id="IPR013424">
    <property type="entry name" value="Ice-binding_C"/>
</dbReference>
<dbReference type="Proteomes" id="UP000295110">
    <property type="component" value="Unassembled WGS sequence"/>
</dbReference>
<dbReference type="Gene3D" id="2.60.120.260">
    <property type="entry name" value="Galactose-binding domain-like"/>
    <property type="match status" value="1"/>
</dbReference>
<gene>
    <name evidence="2" type="ORF">EV671_102118</name>
</gene>
<dbReference type="SUPFAM" id="SSF49785">
    <property type="entry name" value="Galactose-binding domain-like"/>
    <property type="match status" value="1"/>
</dbReference>
<dbReference type="AlphaFoldDB" id="A0A4R3ULT2"/>
<comment type="caution">
    <text evidence="2">The sequence shown here is derived from an EMBL/GenBank/DDBJ whole genome shotgun (WGS) entry which is preliminary data.</text>
</comment>
<name>A0A4R3ULT2_ROSSA</name>
<dbReference type="NCBIfam" id="TIGR02595">
    <property type="entry name" value="PEP_CTERM"/>
    <property type="match status" value="1"/>
</dbReference>
<dbReference type="OrthoDB" id="8772239at2"/>
<reference evidence="2 3" key="1">
    <citation type="submission" date="2019-03" db="EMBL/GenBank/DDBJ databases">
        <title>Genomic Encyclopedia of Type Strains, Phase IV (KMG-IV): sequencing the most valuable type-strain genomes for metagenomic binning, comparative biology and taxonomic classification.</title>
        <authorList>
            <person name="Goeker M."/>
        </authorList>
    </citation>
    <scope>NUCLEOTIDE SEQUENCE [LARGE SCALE GENOMIC DNA]</scope>
    <source>
        <strain evidence="2 3">DSM 654</strain>
    </source>
</reference>
<dbReference type="InterPro" id="IPR008979">
    <property type="entry name" value="Galactose-bd-like_sf"/>
</dbReference>
<evidence type="ECO:0000256" key="1">
    <source>
        <dbReference type="SAM" id="SignalP"/>
    </source>
</evidence>
<keyword evidence="3" id="KW-1185">Reference proteome</keyword>
<organism evidence="2 3">
    <name type="scientific">Roseateles saccharophilus</name>
    <name type="common">Pseudomonas saccharophila</name>
    <dbReference type="NCBI Taxonomy" id="304"/>
    <lineage>
        <taxon>Bacteria</taxon>
        <taxon>Pseudomonadati</taxon>
        <taxon>Pseudomonadota</taxon>
        <taxon>Betaproteobacteria</taxon>
        <taxon>Burkholderiales</taxon>
        <taxon>Sphaerotilaceae</taxon>
        <taxon>Roseateles</taxon>
    </lineage>
</organism>
<proteinExistence type="predicted"/>
<feature type="chain" id="PRO_5020607690" evidence="1">
    <location>
        <begin position="27"/>
        <end position="195"/>
    </location>
</feature>
<accession>A0A4R3ULT2</accession>
<sequence>MPSRMTKPLACSLIAAALFASGSAHANLVTNGDFETGDFSGWITVLDPLYDSVTGVAPVPQAGLYGASFGGAKSSISQTIATVAGANYVVSFWLQLEADVTGADQPNAFSFDFGGATGTSLVNASAFGYTPFEATFIASSASTDLTFNFSEGPAFWDIDSIQVKLPEPGSIALLVAAGLGGAVATRRRKTAGTSA</sequence>
<dbReference type="EMBL" id="SMBU01000021">
    <property type="protein sequence ID" value="TCU92645.1"/>
    <property type="molecule type" value="Genomic_DNA"/>
</dbReference>
<evidence type="ECO:0000313" key="3">
    <source>
        <dbReference type="Proteomes" id="UP000295110"/>
    </source>
</evidence>
<feature type="signal peptide" evidence="1">
    <location>
        <begin position="1"/>
        <end position="26"/>
    </location>
</feature>
<evidence type="ECO:0000313" key="2">
    <source>
        <dbReference type="EMBL" id="TCU92645.1"/>
    </source>
</evidence>
<keyword evidence="1" id="KW-0732">Signal</keyword>